<reference evidence="2 3" key="1">
    <citation type="journal article" date="2019" name="Sci. Rep.">
        <title>Orb-weaving spider Araneus ventricosus genome elucidates the spidroin gene catalogue.</title>
        <authorList>
            <person name="Kono N."/>
            <person name="Nakamura H."/>
            <person name="Ohtoshi R."/>
            <person name="Moran D.A.P."/>
            <person name="Shinohara A."/>
            <person name="Yoshida Y."/>
            <person name="Fujiwara M."/>
            <person name="Mori M."/>
            <person name="Tomita M."/>
            <person name="Arakawa K."/>
        </authorList>
    </citation>
    <scope>NUCLEOTIDE SEQUENCE [LARGE SCALE GENOMIC DNA]</scope>
</reference>
<dbReference type="Proteomes" id="UP000499080">
    <property type="component" value="Unassembled WGS sequence"/>
</dbReference>
<protein>
    <submittedName>
        <fullName evidence="2">Uncharacterized protein</fullName>
    </submittedName>
</protein>
<proteinExistence type="predicted"/>
<comment type="caution">
    <text evidence="2">The sequence shown here is derived from an EMBL/GenBank/DDBJ whole genome shotgun (WGS) entry which is preliminary data.</text>
</comment>
<gene>
    <name evidence="2" type="ORF">AVEN_41715_1</name>
</gene>
<sequence length="161" mass="18068">MLVTFSTAGQSHFQPSSREVQVRKEEGTQQNKCEKEVEQEQNVLTAENQSAVSLKPHFLADIFLHGEVHFLTLLLLSHWPQCRFRDRSVPGSKPDSTEEPSSIGPIALEMKRRGPNALPLMWCGSLEREVGAQMSSSSSDLVSKFRGPYKKWPSCCFKMGS</sequence>
<evidence type="ECO:0000256" key="1">
    <source>
        <dbReference type="SAM" id="MobiDB-lite"/>
    </source>
</evidence>
<feature type="compositionally biased region" description="Basic and acidic residues" evidence="1">
    <location>
        <begin position="20"/>
        <end position="30"/>
    </location>
</feature>
<dbReference type="EMBL" id="BGPR01000012">
    <property type="protein sequence ID" value="GBL77257.1"/>
    <property type="molecule type" value="Genomic_DNA"/>
</dbReference>
<dbReference type="AlphaFoldDB" id="A0A4Y2ACC1"/>
<feature type="region of interest" description="Disordered" evidence="1">
    <location>
        <begin position="1"/>
        <end position="30"/>
    </location>
</feature>
<organism evidence="2 3">
    <name type="scientific">Araneus ventricosus</name>
    <name type="common">Orbweaver spider</name>
    <name type="synonym">Epeira ventricosa</name>
    <dbReference type="NCBI Taxonomy" id="182803"/>
    <lineage>
        <taxon>Eukaryota</taxon>
        <taxon>Metazoa</taxon>
        <taxon>Ecdysozoa</taxon>
        <taxon>Arthropoda</taxon>
        <taxon>Chelicerata</taxon>
        <taxon>Arachnida</taxon>
        <taxon>Araneae</taxon>
        <taxon>Araneomorphae</taxon>
        <taxon>Entelegynae</taxon>
        <taxon>Araneoidea</taxon>
        <taxon>Araneidae</taxon>
        <taxon>Araneus</taxon>
    </lineage>
</organism>
<accession>A0A4Y2ACC1</accession>
<evidence type="ECO:0000313" key="2">
    <source>
        <dbReference type="EMBL" id="GBL77257.1"/>
    </source>
</evidence>
<feature type="compositionally biased region" description="Polar residues" evidence="1">
    <location>
        <begin position="1"/>
        <end position="19"/>
    </location>
</feature>
<keyword evidence="3" id="KW-1185">Reference proteome</keyword>
<name>A0A4Y2ACC1_ARAVE</name>
<evidence type="ECO:0000313" key="3">
    <source>
        <dbReference type="Proteomes" id="UP000499080"/>
    </source>
</evidence>